<dbReference type="EMBL" id="CP051680">
    <property type="protein sequence ID" value="QJD87592.1"/>
    <property type="molecule type" value="Genomic_DNA"/>
</dbReference>
<dbReference type="Proteomes" id="UP000502248">
    <property type="component" value="Chromosome"/>
</dbReference>
<evidence type="ECO:0000313" key="2">
    <source>
        <dbReference type="Proteomes" id="UP000502248"/>
    </source>
</evidence>
<dbReference type="Gene3D" id="1.10.8.200">
    <property type="entry name" value="Replisome organizer (g39p helicase loader/inhibitor protein)"/>
    <property type="match status" value="1"/>
</dbReference>
<name>A0A7Z2ZR14_9BACL</name>
<organism evidence="1 2">
    <name type="scientific">Cohnella herbarum</name>
    <dbReference type="NCBI Taxonomy" id="2728023"/>
    <lineage>
        <taxon>Bacteria</taxon>
        <taxon>Bacillati</taxon>
        <taxon>Bacillota</taxon>
        <taxon>Bacilli</taxon>
        <taxon>Bacillales</taxon>
        <taxon>Paenibacillaceae</taxon>
        <taxon>Cohnella</taxon>
    </lineage>
</organism>
<accession>A0A7Z2ZR14</accession>
<protein>
    <recommendedName>
        <fullName evidence="3">Replicative helicase inhibitor G39P N-terminal domain-containing protein</fullName>
    </recommendedName>
</protein>
<proteinExistence type="predicted"/>
<gene>
    <name evidence="1" type="ORF">HH215_33370</name>
</gene>
<dbReference type="AlphaFoldDB" id="A0A7Z2ZR14"/>
<sequence>MKETEVIKIMAMITTAYPSREWDEKQTKLWVEMLTGTPYYIAQDNVVEHIKTSKFPPTIAEVIQYEPEISMDPEIYHRNKQIAHQQWVAAGGDPEAFIFGADKLDKKLNNKLLN</sequence>
<evidence type="ECO:0000313" key="1">
    <source>
        <dbReference type="EMBL" id="QJD87592.1"/>
    </source>
</evidence>
<dbReference type="KEGG" id="cheb:HH215_33370"/>
<dbReference type="RefSeq" id="WP_169283835.1">
    <property type="nucleotide sequence ID" value="NZ_CP051680.1"/>
</dbReference>
<evidence type="ECO:0008006" key="3">
    <source>
        <dbReference type="Google" id="ProtNLM"/>
    </source>
</evidence>
<reference evidence="1 2" key="1">
    <citation type="submission" date="2020-04" db="EMBL/GenBank/DDBJ databases">
        <title>Genome sequencing of novel species.</title>
        <authorList>
            <person name="Heo J."/>
            <person name="Kim S.-J."/>
            <person name="Kim J.-S."/>
            <person name="Hong S.-B."/>
            <person name="Kwon S.-W."/>
        </authorList>
    </citation>
    <scope>NUCLEOTIDE SEQUENCE [LARGE SCALE GENOMIC DNA]</scope>
    <source>
        <strain evidence="1 2">MFER-1</strain>
    </source>
</reference>
<keyword evidence="2" id="KW-1185">Reference proteome</keyword>